<dbReference type="EMBL" id="NMQT01000102">
    <property type="protein sequence ID" value="OXM50251.1"/>
    <property type="molecule type" value="Genomic_DNA"/>
</dbReference>
<dbReference type="RefSeq" id="WP_093936912.1">
    <property type="nucleotide sequence ID" value="NZ_NMQT01000102.1"/>
</dbReference>
<comment type="caution">
    <text evidence="2">The sequence shown here is derived from an EMBL/GenBank/DDBJ whole genome shotgun (WGS) entry which is preliminary data.</text>
</comment>
<feature type="region of interest" description="Disordered" evidence="1">
    <location>
        <begin position="1"/>
        <end position="20"/>
    </location>
</feature>
<organism evidence="2 3">
    <name type="scientific">Amycolatopsis thailandensis</name>
    <dbReference type="NCBI Taxonomy" id="589330"/>
    <lineage>
        <taxon>Bacteria</taxon>
        <taxon>Bacillati</taxon>
        <taxon>Actinomycetota</taxon>
        <taxon>Actinomycetes</taxon>
        <taxon>Pseudonocardiales</taxon>
        <taxon>Pseudonocardiaceae</taxon>
        <taxon>Amycolatopsis</taxon>
    </lineage>
</organism>
<evidence type="ECO:0000313" key="3">
    <source>
        <dbReference type="Proteomes" id="UP000215223"/>
    </source>
</evidence>
<accession>A0A229RUT0</accession>
<dbReference type="AlphaFoldDB" id="A0A229RUT0"/>
<sequence length="209" mass="22968">MPNEQGPLNDPAESPDEQDTDLGIPVILDVVSLATHFIDRGAVLTGDQLAIALYRVPGDDMPVLLDALHRHRLINDHNLSGVVGLAWSNAERPDLALSRDSWRTLFTAAGYTDDGRRVPRPTQPLRLYRGSVADRRTDWSWTGSRDIARTYAAGGFGGRLPGAIWTALVEPERLLARNNDRDEAEYVIDTRSLTIDPVSGDALLVDHAP</sequence>
<reference evidence="2 3" key="1">
    <citation type="submission" date="2017-07" db="EMBL/GenBank/DDBJ databases">
        <title>Amycolatopsis thailandensis Genome sequencing and assembly.</title>
        <authorList>
            <person name="Kaur N."/>
            <person name="Mayilraj S."/>
        </authorList>
    </citation>
    <scope>NUCLEOTIDE SEQUENCE [LARGE SCALE GENOMIC DNA]</scope>
    <source>
        <strain evidence="2 3">JCM 16380</strain>
    </source>
</reference>
<keyword evidence="3" id="KW-1185">Reference proteome</keyword>
<evidence type="ECO:0000256" key="1">
    <source>
        <dbReference type="SAM" id="MobiDB-lite"/>
    </source>
</evidence>
<protein>
    <submittedName>
        <fullName evidence="2">Uncharacterized protein</fullName>
    </submittedName>
</protein>
<evidence type="ECO:0000313" key="2">
    <source>
        <dbReference type="EMBL" id="OXM50251.1"/>
    </source>
</evidence>
<dbReference type="Proteomes" id="UP000215223">
    <property type="component" value="Unassembled WGS sequence"/>
</dbReference>
<proteinExistence type="predicted"/>
<dbReference type="OrthoDB" id="3578687at2"/>
<gene>
    <name evidence="2" type="ORF">CFP71_27850</name>
</gene>
<name>A0A229RUT0_9PSEU</name>